<feature type="binding site" evidence="8">
    <location>
        <position position="206"/>
    </location>
    <ligand>
        <name>substrate</name>
    </ligand>
</feature>
<dbReference type="HAMAP" id="MF_00197">
    <property type="entry name" value="DAP_epimerase"/>
    <property type="match status" value="1"/>
</dbReference>
<evidence type="ECO:0000256" key="4">
    <source>
        <dbReference type="ARBA" id="ARBA00022605"/>
    </source>
</evidence>
<feature type="active site" description="Proton donor" evidence="8">
    <location>
        <position position="87"/>
    </location>
</feature>
<dbReference type="SUPFAM" id="SSF54506">
    <property type="entry name" value="Diaminopimelate epimerase-like"/>
    <property type="match status" value="2"/>
</dbReference>
<sequence>MTTIRAYKGHGTRNDFVLIYDPQSEVDLNDDLVRALADRRGGIGGDGVIRLVSSHALDDPAARTAADAGADWFMDYRNSDGSIAQMCGNGVRVFGAFFELMGLGDLSGGPLALGTRAGIKTVSRDAVTGWFTVGMGPGNLVHSTEAAIAGSDSEVAAAGLDRPRPALSVDMGNPHTVVALADPDELAGLDLSRAPQVEPAPPHGSNVEFAVPLGEIAGESGPVGRAAMRVFERGVGETESCGTGACAVAVALNLWGGPAAPAKWLIDVPGGQVGVDVSDLTAITLSGPAVILARLDIEREGLSG</sequence>
<feature type="binding site" evidence="8">
    <location>
        <begin position="88"/>
        <end position="89"/>
    </location>
    <ligand>
        <name>substrate</name>
    </ligand>
</feature>
<dbReference type="PANTHER" id="PTHR31689">
    <property type="entry name" value="DIAMINOPIMELATE EPIMERASE, CHLOROPLASTIC"/>
    <property type="match status" value="1"/>
</dbReference>
<comment type="caution">
    <text evidence="10">The sequence shown here is derived from an EMBL/GenBank/DDBJ whole genome shotgun (WGS) entry which is preliminary data.</text>
</comment>
<keyword evidence="4 8" id="KW-0028">Amino-acid biosynthesis</keyword>
<comment type="caution">
    <text evidence="8">Lacks conserved residue(s) required for the propagation of feature annotation.</text>
</comment>
<dbReference type="EMBL" id="VFOS01000001">
    <property type="protein sequence ID" value="TQL64641.1"/>
    <property type="molecule type" value="Genomic_DNA"/>
</dbReference>
<dbReference type="GO" id="GO:0008837">
    <property type="term" value="F:diaminopimelate epimerase activity"/>
    <property type="evidence" value="ECO:0007669"/>
    <property type="project" value="UniProtKB-UniRule"/>
</dbReference>
<feature type="binding site" evidence="8">
    <location>
        <begin position="242"/>
        <end position="243"/>
    </location>
    <ligand>
        <name>substrate</name>
    </ligand>
</feature>
<evidence type="ECO:0000256" key="2">
    <source>
        <dbReference type="ARBA" id="ARBA00010219"/>
    </source>
</evidence>
<accession>A0A542ZWB6</accession>
<comment type="catalytic activity">
    <reaction evidence="7 8">
        <text>(2S,6S)-2,6-diaminopimelate = meso-2,6-diaminopimelate</text>
        <dbReference type="Rhea" id="RHEA:15393"/>
        <dbReference type="ChEBI" id="CHEBI:57609"/>
        <dbReference type="ChEBI" id="CHEBI:57791"/>
        <dbReference type="EC" id="5.1.1.7"/>
    </reaction>
</comment>
<keyword evidence="5 8" id="KW-0457">Lysine biosynthesis</keyword>
<keyword evidence="6 8" id="KW-0413">Isomerase</keyword>
<feature type="active site" description="Proton acceptor" evidence="8">
    <location>
        <position position="241"/>
    </location>
</feature>
<protein>
    <recommendedName>
        <fullName evidence="3 8">Diaminopimelate epimerase</fullName>
        <shortName evidence="8">DAP epimerase</shortName>
        <ecNumber evidence="3 8">5.1.1.7</ecNumber>
    </recommendedName>
    <alternativeName>
        <fullName evidence="8">PLP-independent amino acid racemase</fullName>
    </alternativeName>
</protein>
<dbReference type="AlphaFoldDB" id="A0A542ZWB6"/>
<evidence type="ECO:0000256" key="1">
    <source>
        <dbReference type="ARBA" id="ARBA00005196"/>
    </source>
</evidence>
<dbReference type="OrthoDB" id="9805408at2"/>
<comment type="pathway">
    <text evidence="1 8">Amino-acid biosynthesis; L-lysine biosynthesis via DAP pathway; DL-2,6-diaminopimelate from LL-2,6-diaminopimelate: step 1/1.</text>
</comment>
<comment type="subcellular location">
    <subcellularLocation>
        <location evidence="8">Cytoplasm</location>
    </subcellularLocation>
</comment>
<dbReference type="UniPathway" id="UPA00034">
    <property type="reaction ID" value="UER00025"/>
</dbReference>
<name>A0A542ZWB6_RARFA</name>
<evidence type="ECO:0000256" key="5">
    <source>
        <dbReference type="ARBA" id="ARBA00023154"/>
    </source>
</evidence>
<dbReference type="PANTHER" id="PTHR31689:SF0">
    <property type="entry name" value="DIAMINOPIMELATE EPIMERASE"/>
    <property type="match status" value="1"/>
</dbReference>
<feature type="site" description="Could be important to modulate the pK values of the two catalytic cysteine residues" evidence="8">
    <location>
        <position position="232"/>
    </location>
</feature>
<evidence type="ECO:0000256" key="9">
    <source>
        <dbReference type="PROSITE-ProRule" id="PRU10125"/>
    </source>
</evidence>
<feature type="active site" evidence="9">
    <location>
        <position position="87"/>
    </location>
</feature>
<dbReference type="PROSITE" id="PS01326">
    <property type="entry name" value="DAP_EPIMERASE"/>
    <property type="match status" value="1"/>
</dbReference>
<dbReference type="Gene3D" id="3.10.310.10">
    <property type="entry name" value="Diaminopimelate Epimerase, Chain A, domain 1"/>
    <property type="match status" value="2"/>
</dbReference>
<comment type="subunit">
    <text evidence="8">Homodimer.</text>
</comment>
<organism evidence="10 11">
    <name type="scientific">Rarobacter faecitabidus</name>
    <dbReference type="NCBI Taxonomy" id="13243"/>
    <lineage>
        <taxon>Bacteria</taxon>
        <taxon>Bacillati</taxon>
        <taxon>Actinomycetota</taxon>
        <taxon>Actinomycetes</taxon>
        <taxon>Micrococcales</taxon>
        <taxon>Rarobacteraceae</taxon>
        <taxon>Rarobacter</taxon>
    </lineage>
</organism>
<dbReference type="RefSeq" id="WP_142119722.1">
    <property type="nucleotide sequence ID" value="NZ_BAAASV010000001.1"/>
</dbReference>
<dbReference type="Proteomes" id="UP000315389">
    <property type="component" value="Unassembled WGS sequence"/>
</dbReference>
<evidence type="ECO:0000313" key="11">
    <source>
        <dbReference type="Proteomes" id="UP000315389"/>
    </source>
</evidence>
<feature type="binding site" evidence="8">
    <location>
        <position position="78"/>
    </location>
    <ligand>
        <name>substrate</name>
    </ligand>
</feature>
<feature type="binding site" evidence="8">
    <location>
        <position position="14"/>
    </location>
    <ligand>
        <name>substrate</name>
    </ligand>
</feature>
<keyword evidence="11" id="KW-1185">Reference proteome</keyword>
<proteinExistence type="inferred from homology"/>
<comment type="function">
    <text evidence="8">Catalyzes the stereoinversion of LL-2,6-diaminopimelate (L,L-DAP) to meso-diaminopimelate (meso-DAP), a precursor of L-lysine and an essential component of the bacterial peptidoglycan.</text>
</comment>
<dbReference type="EC" id="5.1.1.7" evidence="3 8"/>
<dbReference type="InterPro" id="IPR018510">
    <property type="entry name" value="DAP_epimerase_AS"/>
</dbReference>
<evidence type="ECO:0000256" key="3">
    <source>
        <dbReference type="ARBA" id="ARBA00013080"/>
    </source>
</evidence>
<evidence type="ECO:0000313" key="10">
    <source>
        <dbReference type="EMBL" id="TQL64641.1"/>
    </source>
</evidence>
<dbReference type="NCBIfam" id="TIGR00652">
    <property type="entry name" value="DapF"/>
    <property type="match status" value="1"/>
</dbReference>
<evidence type="ECO:0000256" key="7">
    <source>
        <dbReference type="ARBA" id="ARBA00051712"/>
    </source>
</evidence>
<dbReference type="InterPro" id="IPR001653">
    <property type="entry name" value="DAP_epimerase_DapF"/>
</dbReference>
<feature type="binding site" evidence="8">
    <location>
        <begin position="232"/>
        <end position="233"/>
    </location>
    <ligand>
        <name>substrate</name>
    </ligand>
</feature>
<dbReference type="GO" id="GO:0009089">
    <property type="term" value="P:lysine biosynthetic process via diaminopimelate"/>
    <property type="evidence" value="ECO:0007669"/>
    <property type="project" value="UniProtKB-UniRule"/>
</dbReference>
<keyword evidence="8" id="KW-0963">Cytoplasm</keyword>
<feature type="site" description="Could be important to modulate the pK values of the two catalytic cysteine residues" evidence="8">
    <location>
        <position position="175"/>
    </location>
</feature>
<evidence type="ECO:0000256" key="8">
    <source>
        <dbReference type="HAMAP-Rule" id="MF_00197"/>
    </source>
</evidence>
<reference evidence="10 11" key="1">
    <citation type="submission" date="2019-06" db="EMBL/GenBank/DDBJ databases">
        <title>Sequencing the genomes of 1000 actinobacteria strains.</title>
        <authorList>
            <person name="Klenk H.-P."/>
        </authorList>
    </citation>
    <scope>NUCLEOTIDE SEQUENCE [LARGE SCALE GENOMIC DNA]</scope>
    <source>
        <strain evidence="10 11">DSM 4813</strain>
    </source>
</reference>
<dbReference type="Pfam" id="PF01678">
    <property type="entry name" value="DAP_epimerase"/>
    <property type="match status" value="2"/>
</dbReference>
<feature type="binding site" evidence="8">
    <location>
        <position position="173"/>
    </location>
    <ligand>
        <name>substrate</name>
    </ligand>
</feature>
<evidence type="ECO:0000256" key="6">
    <source>
        <dbReference type="ARBA" id="ARBA00023235"/>
    </source>
</evidence>
<comment type="similarity">
    <text evidence="2 8">Belongs to the diaminopimelate epimerase family.</text>
</comment>
<gene>
    <name evidence="8" type="primary">dapF</name>
    <name evidence="10" type="ORF">FB461_1150</name>
</gene>
<dbReference type="GO" id="GO:0005829">
    <property type="term" value="C:cytosol"/>
    <property type="evidence" value="ECO:0007669"/>
    <property type="project" value="TreeGrafter"/>
</dbReference>